<dbReference type="EMBL" id="BAVS01000009">
    <property type="protein sequence ID" value="GAE93129.1"/>
    <property type="molecule type" value="Genomic_DNA"/>
</dbReference>
<comment type="caution">
    <text evidence="1">The sequence shown here is derived from an EMBL/GenBank/DDBJ whole genome shotgun (WGS) entry which is preliminary data.</text>
</comment>
<keyword evidence="2" id="KW-1185">Reference proteome</keyword>
<dbReference type="AlphaFoldDB" id="W4VK33"/>
<evidence type="ECO:0000313" key="2">
    <source>
        <dbReference type="Proteomes" id="UP000019102"/>
    </source>
</evidence>
<gene>
    <name evidence="1" type="ORF">JCM21714_2169</name>
</gene>
<sequence length="62" mass="7194">MIFQKDGVKWVYVLELRAKRAQEKATEIYVPTSITVHRKTANALQVKSEPLQIKDVLVDKIR</sequence>
<proteinExistence type="predicted"/>
<protein>
    <submittedName>
        <fullName evidence="1">Uncharacterized protein</fullName>
    </submittedName>
</protein>
<organism evidence="1 2">
    <name type="scientific">Gracilibacillus boraciitolerans JCM 21714</name>
    <dbReference type="NCBI Taxonomy" id="1298598"/>
    <lineage>
        <taxon>Bacteria</taxon>
        <taxon>Bacillati</taxon>
        <taxon>Bacillota</taxon>
        <taxon>Bacilli</taxon>
        <taxon>Bacillales</taxon>
        <taxon>Bacillaceae</taxon>
        <taxon>Gracilibacillus</taxon>
    </lineage>
</organism>
<reference evidence="1 2" key="1">
    <citation type="journal article" date="2014" name="Genome Announc.">
        <title>Draft Genome Sequence of the Boron-Tolerant and Moderately Halotolerant Bacterium Gracilibacillus boraciitolerans JCM 21714T.</title>
        <authorList>
            <person name="Ahmed I."/>
            <person name="Oshima K."/>
            <person name="Suda W."/>
            <person name="Kitamura K."/>
            <person name="Iida T."/>
            <person name="Ohmori Y."/>
            <person name="Fujiwara T."/>
            <person name="Hattori M."/>
            <person name="Ohkuma M."/>
        </authorList>
    </citation>
    <scope>NUCLEOTIDE SEQUENCE [LARGE SCALE GENOMIC DNA]</scope>
    <source>
        <strain evidence="1 2">JCM 21714</strain>
    </source>
</reference>
<accession>W4VK33</accession>
<dbReference type="Proteomes" id="UP000019102">
    <property type="component" value="Unassembled WGS sequence"/>
</dbReference>
<evidence type="ECO:0000313" key="1">
    <source>
        <dbReference type="EMBL" id="GAE93129.1"/>
    </source>
</evidence>
<name>W4VK33_9BACI</name>